<proteinExistence type="predicted"/>
<feature type="region of interest" description="Disordered" evidence="1">
    <location>
        <begin position="1"/>
        <end position="21"/>
    </location>
</feature>
<feature type="compositionally biased region" description="Basic and acidic residues" evidence="1">
    <location>
        <begin position="7"/>
        <end position="21"/>
    </location>
</feature>
<dbReference type="EMBL" id="ABQC02000025">
    <property type="protein sequence ID" value="EDY93702.1"/>
    <property type="molecule type" value="Genomic_DNA"/>
</dbReference>
<reference evidence="2 3" key="1">
    <citation type="submission" date="2008-08" db="EMBL/GenBank/DDBJ databases">
        <title>Draft genome sequence of Bacteroides plebeius (DSM 17135).</title>
        <authorList>
            <person name="Sudarsanam P."/>
            <person name="Ley R."/>
            <person name="Guruge J."/>
            <person name="Turnbaugh P.J."/>
            <person name="Mahowald M."/>
            <person name="Liep D."/>
            <person name="Gordon J."/>
        </authorList>
    </citation>
    <scope>NUCLEOTIDE SEQUENCE [LARGE SCALE GENOMIC DNA]</scope>
    <source>
        <strain evidence="3">DSM 17135 / JCM 12973 / M2</strain>
    </source>
</reference>
<name>B5D4K3_PHOPM</name>
<organism evidence="2 3">
    <name type="scientific">Phocaeicola plebeius (strain DSM 17135 / JCM 12973 / CCUG 54634 / M2)</name>
    <name type="common">Bacteroides plebeius</name>
    <dbReference type="NCBI Taxonomy" id="484018"/>
    <lineage>
        <taxon>Bacteria</taxon>
        <taxon>Pseudomonadati</taxon>
        <taxon>Bacteroidota</taxon>
        <taxon>Bacteroidia</taxon>
        <taxon>Bacteroidales</taxon>
        <taxon>Bacteroidaceae</taxon>
        <taxon>Phocaeicola</taxon>
    </lineage>
</organism>
<accession>B5D4K3</accession>
<dbReference type="HOGENOM" id="CLU_3095702_0_0_10"/>
<evidence type="ECO:0000256" key="1">
    <source>
        <dbReference type="SAM" id="MobiDB-lite"/>
    </source>
</evidence>
<protein>
    <submittedName>
        <fullName evidence="2">Uncharacterized protein</fullName>
    </submittedName>
</protein>
<evidence type="ECO:0000313" key="3">
    <source>
        <dbReference type="Proteomes" id="UP000003452"/>
    </source>
</evidence>
<evidence type="ECO:0000313" key="2">
    <source>
        <dbReference type="EMBL" id="EDY93702.1"/>
    </source>
</evidence>
<gene>
    <name evidence="2" type="ORF">BACPLE_03958</name>
</gene>
<dbReference type="AlphaFoldDB" id="B5D4K3"/>
<sequence>MRLIMGKPEKRSSKRGRDCNGHHPELRHCRNNLLLPYCSPFLLPFVPAVRC</sequence>
<reference evidence="2 3" key="2">
    <citation type="submission" date="2008-08" db="EMBL/GenBank/DDBJ databases">
        <authorList>
            <person name="Fulton L."/>
            <person name="Clifton S."/>
            <person name="Fulton B."/>
            <person name="Xu J."/>
            <person name="Minx P."/>
            <person name="Pepin K.H."/>
            <person name="Johnson M."/>
            <person name="Thiruvilangam P."/>
            <person name="Bhonagiri V."/>
            <person name="Nash W.E."/>
            <person name="Mardis E.R."/>
            <person name="Wilson R.K."/>
        </authorList>
    </citation>
    <scope>NUCLEOTIDE SEQUENCE [LARGE SCALE GENOMIC DNA]</scope>
    <source>
        <strain evidence="3">DSM 17135 / JCM 12973 / M2</strain>
    </source>
</reference>
<comment type="caution">
    <text evidence="2">The sequence shown here is derived from an EMBL/GenBank/DDBJ whole genome shotgun (WGS) entry which is preliminary data.</text>
</comment>
<dbReference type="Proteomes" id="UP000003452">
    <property type="component" value="Unassembled WGS sequence"/>
</dbReference>